<feature type="domain" description="Methyltransferase" evidence="5">
    <location>
        <begin position="19"/>
        <end position="147"/>
    </location>
</feature>
<accession>X1CNL3</accession>
<dbReference type="CDD" id="cd02440">
    <property type="entry name" value="AdoMet_MTases"/>
    <property type="match status" value="1"/>
</dbReference>
<evidence type="ECO:0000259" key="5">
    <source>
        <dbReference type="Pfam" id="PF13847"/>
    </source>
</evidence>
<dbReference type="InterPro" id="IPR029063">
    <property type="entry name" value="SAM-dependent_MTases_sf"/>
</dbReference>
<proteinExistence type="predicted"/>
<feature type="non-terminal residue" evidence="6">
    <location>
        <position position="1"/>
    </location>
</feature>
<organism evidence="6">
    <name type="scientific">marine sediment metagenome</name>
    <dbReference type="NCBI Taxonomy" id="412755"/>
    <lineage>
        <taxon>unclassified sequences</taxon>
        <taxon>metagenomes</taxon>
        <taxon>ecological metagenomes</taxon>
    </lineage>
</organism>
<comment type="pathway">
    <text evidence="4">Phospholipid metabolism.</text>
</comment>
<gene>
    <name evidence="6" type="ORF">S01H4_54008</name>
</gene>
<dbReference type="Gene3D" id="3.40.50.150">
    <property type="entry name" value="Vaccinia Virus protein VP39"/>
    <property type="match status" value="1"/>
</dbReference>
<evidence type="ECO:0000256" key="2">
    <source>
        <dbReference type="ARBA" id="ARBA00022603"/>
    </source>
</evidence>
<dbReference type="GO" id="GO:0032259">
    <property type="term" value="P:methylation"/>
    <property type="evidence" value="ECO:0007669"/>
    <property type="project" value="UniProtKB-KW"/>
</dbReference>
<dbReference type="AlphaFoldDB" id="X1CNL3"/>
<comment type="caution">
    <text evidence="6">The sequence shown here is derived from an EMBL/GenBank/DDBJ whole genome shotgun (WGS) entry which is preliminary data.</text>
</comment>
<protein>
    <recommendedName>
        <fullName evidence="5">Methyltransferase domain-containing protein</fullName>
    </recommendedName>
</protein>
<dbReference type="PANTHER" id="PTHR44307">
    <property type="entry name" value="PHOSPHOETHANOLAMINE METHYLTRANSFERASE"/>
    <property type="match status" value="1"/>
</dbReference>
<dbReference type="InterPro" id="IPR025714">
    <property type="entry name" value="Methyltranfer_dom"/>
</dbReference>
<evidence type="ECO:0000256" key="1">
    <source>
        <dbReference type="ARBA" id="ARBA00005189"/>
    </source>
</evidence>
<evidence type="ECO:0000313" key="6">
    <source>
        <dbReference type="EMBL" id="GAH09996.1"/>
    </source>
</evidence>
<evidence type="ECO:0000256" key="3">
    <source>
        <dbReference type="ARBA" id="ARBA00022679"/>
    </source>
</evidence>
<keyword evidence="2" id="KW-0489">Methyltransferase</keyword>
<reference evidence="6" key="1">
    <citation type="journal article" date="2014" name="Front. Microbiol.">
        <title>High frequency of phylogenetically diverse reductive dehalogenase-homologous genes in deep subseafloor sedimentary metagenomes.</title>
        <authorList>
            <person name="Kawai M."/>
            <person name="Futagami T."/>
            <person name="Toyoda A."/>
            <person name="Takaki Y."/>
            <person name="Nishi S."/>
            <person name="Hori S."/>
            <person name="Arai W."/>
            <person name="Tsubouchi T."/>
            <person name="Morono Y."/>
            <person name="Uchiyama I."/>
            <person name="Ito T."/>
            <person name="Fujiyama A."/>
            <person name="Inagaki F."/>
            <person name="Takami H."/>
        </authorList>
    </citation>
    <scope>NUCLEOTIDE SEQUENCE</scope>
    <source>
        <strain evidence="6">Expedition CK06-06</strain>
    </source>
</reference>
<comment type="pathway">
    <text evidence="1">Lipid metabolism.</text>
</comment>
<dbReference type="Pfam" id="PF13847">
    <property type="entry name" value="Methyltransf_31"/>
    <property type="match status" value="1"/>
</dbReference>
<dbReference type="EMBL" id="BART01031036">
    <property type="protein sequence ID" value="GAH09996.1"/>
    <property type="molecule type" value="Genomic_DNA"/>
</dbReference>
<dbReference type="PANTHER" id="PTHR44307:SF2">
    <property type="entry name" value="PHOSPHOETHANOLAMINE METHYLTRANSFERASE ISOFORM X1"/>
    <property type="match status" value="1"/>
</dbReference>
<name>X1CNL3_9ZZZZ</name>
<dbReference type="GO" id="GO:0008168">
    <property type="term" value="F:methyltransferase activity"/>
    <property type="evidence" value="ECO:0007669"/>
    <property type="project" value="UniProtKB-KW"/>
</dbReference>
<sequence>GYVTLTDLRNCVKYLNVEPGDKIIDLGCGRGGPGLWIARALDVHYLGLDIAKVGIEWGWERINNFGLNGKAEFQVVDIAGNTGLPSNCYDGAISIDTISFIHNNLSVFQETQRILKPNARFISTLWEQNLPKRVNDYHPLLQKTGFEIILYEETNNWKHFQRKSYQTVLKLKDKIIEEYGKDGSRGLIYEAEKKLKQLDNMRRVLVVAKKL</sequence>
<evidence type="ECO:0000256" key="4">
    <source>
        <dbReference type="ARBA" id="ARBA00025707"/>
    </source>
</evidence>
<dbReference type="SUPFAM" id="SSF53335">
    <property type="entry name" value="S-adenosyl-L-methionine-dependent methyltransferases"/>
    <property type="match status" value="1"/>
</dbReference>
<keyword evidence="3" id="KW-0808">Transferase</keyword>